<evidence type="ECO:0000256" key="1">
    <source>
        <dbReference type="SAM" id="MobiDB-lite"/>
    </source>
</evidence>
<proteinExistence type="predicted"/>
<dbReference type="Proteomes" id="UP000515158">
    <property type="component" value="Unplaced"/>
</dbReference>
<feature type="compositionally biased region" description="Acidic residues" evidence="1">
    <location>
        <begin position="160"/>
        <end position="172"/>
    </location>
</feature>
<dbReference type="InParanoid" id="A0A6P8ZME1"/>
<feature type="compositionally biased region" description="Basic and acidic residues" evidence="1">
    <location>
        <begin position="237"/>
        <end position="295"/>
    </location>
</feature>
<name>A0A6P8ZME1_THRPL</name>
<feature type="compositionally biased region" description="Acidic residues" evidence="1">
    <location>
        <begin position="296"/>
        <end position="307"/>
    </location>
</feature>
<protein>
    <submittedName>
        <fullName evidence="3">Protein snwA-like</fullName>
    </submittedName>
</protein>
<dbReference type="OrthoDB" id="7667486at2759"/>
<dbReference type="AlphaFoldDB" id="A0A6P8ZME1"/>
<feature type="region of interest" description="Disordered" evidence="1">
    <location>
        <begin position="153"/>
        <end position="172"/>
    </location>
</feature>
<sequence length="474" mass="53301">MWLVIDGDDRSYSRVHEKNVLQAGSGIAVNQKVKFFYRGEEHHGTVLMINADFNKCDEEINRLCKLPRNRPPPKNLVSDIPILNKRRSLQSKPVDPEITQPKPAVPVKTKSKKKKKEKTEGPEMTEAEKTRLRILARNKAEAQRQANAALLSKTIRNRDESDDEWLPDEDGSVDSVVNFASHKSKLADNENDLLKSLGQRTSRDSSPAGFRPDTPDATNSNSPSKDELQKQIALLKKQLEAKKDNADKDNDGKDKMETKENKKVDKESIENVKERKRAESGKKVNTENPQEKDNGGEDGNEDLDESEDKNSSFSRRSDADDMNVDEVLEEQNDDLDADKLRDEELKDQLYGDLHGETKELGRNIFCKKDVLTSALTNATNVNTLARRLLSGVFIPSKIIDCTVTGQVWRPGSKGKEVKIPKPLHHGALKAIVDFSNGVAKRKKWKTKKFAALKSVFAGRLIEIKNQVKAGKLFD</sequence>
<evidence type="ECO:0000313" key="2">
    <source>
        <dbReference type="Proteomes" id="UP000515158"/>
    </source>
</evidence>
<organism evidence="3">
    <name type="scientific">Thrips palmi</name>
    <name type="common">Melon thrips</name>
    <dbReference type="NCBI Taxonomy" id="161013"/>
    <lineage>
        <taxon>Eukaryota</taxon>
        <taxon>Metazoa</taxon>
        <taxon>Ecdysozoa</taxon>
        <taxon>Arthropoda</taxon>
        <taxon>Hexapoda</taxon>
        <taxon>Insecta</taxon>
        <taxon>Pterygota</taxon>
        <taxon>Neoptera</taxon>
        <taxon>Paraneoptera</taxon>
        <taxon>Thysanoptera</taxon>
        <taxon>Terebrantia</taxon>
        <taxon>Thripoidea</taxon>
        <taxon>Thripidae</taxon>
        <taxon>Thrips</taxon>
    </lineage>
</organism>
<dbReference type="KEGG" id="tpal:117644883"/>
<evidence type="ECO:0000313" key="3">
    <source>
        <dbReference type="RefSeq" id="XP_034240444.1"/>
    </source>
</evidence>
<keyword evidence="2" id="KW-1185">Reference proteome</keyword>
<gene>
    <name evidence="3" type="primary">LOC117644883</name>
</gene>
<reference evidence="3" key="1">
    <citation type="submission" date="2025-08" db="UniProtKB">
        <authorList>
            <consortium name="RefSeq"/>
        </authorList>
    </citation>
    <scope>IDENTIFICATION</scope>
    <source>
        <tissue evidence="3">Total insect</tissue>
    </source>
</reference>
<accession>A0A6P8ZME1</accession>
<feature type="region of interest" description="Disordered" evidence="1">
    <location>
        <begin position="84"/>
        <end position="130"/>
    </location>
</feature>
<dbReference type="RefSeq" id="XP_034240444.1">
    <property type="nucleotide sequence ID" value="XM_034384553.1"/>
</dbReference>
<feature type="compositionally biased region" description="Basic and acidic residues" evidence="1">
    <location>
        <begin position="117"/>
        <end position="130"/>
    </location>
</feature>
<dbReference type="GeneID" id="117644883"/>
<feature type="region of interest" description="Disordered" evidence="1">
    <location>
        <begin position="181"/>
        <end position="324"/>
    </location>
</feature>